<keyword evidence="1" id="KW-0732">Signal</keyword>
<dbReference type="InterPro" id="IPR028082">
    <property type="entry name" value="Peripla_BP_I"/>
</dbReference>
<evidence type="ECO:0000313" key="4">
    <source>
        <dbReference type="Proteomes" id="UP001501729"/>
    </source>
</evidence>
<evidence type="ECO:0000259" key="2">
    <source>
        <dbReference type="Pfam" id="PF13458"/>
    </source>
</evidence>
<name>A0AAV3UNQ0_9EURY</name>
<gene>
    <name evidence="3" type="ORF">GCM10025751_46150</name>
</gene>
<dbReference type="GeneID" id="68615605"/>
<dbReference type="InterPro" id="IPR028081">
    <property type="entry name" value="Leu-bd"/>
</dbReference>
<dbReference type="SUPFAM" id="SSF53822">
    <property type="entry name" value="Periplasmic binding protein-like I"/>
    <property type="match status" value="1"/>
</dbReference>
<protein>
    <submittedName>
        <fullName evidence="3">ABC transporter substrate-binding protein</fullName>
    </submittedName>
</protein>
<dbReference type="PANTHER" id="PTHR30483">
    <property type="entry name" value="LEUCINE-SPECIFIC-BINDING PROTEIN"/>
    <property type="match status" value="1"/>
</dbReference>
<proteinExistence type="predicted"/>
<dbReference type="RefSeq" id="WP_227777471.1">
    <property type="nucleotide sequence ID" value="NZ_BAABKX010000019.1"/>
</dbReference>
<evidence type="ECO:0000256" key="1">
    <source>
        <dbReference type="ARBA" id="ARBA00022729"/>
    </source>
</evidence>
<dbReference type="EMBL" id="BAABKX010000019">
    <property type="protein sequence ID" value="GAA5060712.1"/>
    <property type="molecule type" value="Genomic_DNA"/>
</dbReference>
<reference evidence="3 4" key="1">
    <citation type="journal article" date="2019" name="Int. J. Syst. Evol. Microbiol.">
        <title>The Global Catalogue of Microorganisms (GCM) 10K type strain sequencing project: providing services to taxonomists for standard genome sequencing and annotation.</title>
        <authorList>
            <consortium name="The Broad Institute Genomics Platform"/>
            <consortium name="The Broad Institute Genome Sequencing Center for Infectious Disease"/>
            <person name="Wu L."/>
            <person name="Ma J."/>
        </authorList>
    </citation>
    <scope>NUCLEOTIDE SEQUENCE [LARGE SCALE GENOMIC DNA]</scope>
    <source>
        <strain evidence="3 4">JCM 17504</strain>
    </source>
</reference>
<dbReference type="InterPro" id="IPR051010">
    <property type="entry name" value="BCAA_transport"/>
</dbReference>
<keyword evidence="4" id="KW-1185">Reference proteome</keyword>
<accession>A0AAV3UNQ0</accession>
<dbReference type="Gene3D" id="3.40.50.2300">
    <property type="match status" value="2"/>
</dbReference>
<sequence length="419" mass="44703">MPHTSRRHVLKRVGAAGSIGIAGLAGCSENSSNSGSNGGGSDGPSSFTVGVMGPLSGPFAGWGQAEIAGAKLAKSDLESEFDVSIKLVKGDTETDPSAGLKRIKSLVTRDNADFVQGGVSSAVCTKMGTWASDNGVSYIASGASDTLTGSACKKYMYSVYSSNTMQVQAAAPEMAKEADGWYVLYSDYTWGHTGQEVLTKALEENGASVVGKDAVPFPADDFTQYLNNVANSDASSVALINPGLDARLAIKQLMNKGMHQDLKIMAHQFEDLVLWGLNKDAAAALDVSPMGWYAGIEGADEFNKRITKESKTGPFVRHYMGYTSLDQHVRAAIRAGAKDAESIRKELEGHEISSSAAELQPGKCYWRACDHQLIQPVHTVTGRSVKKMQDDPYKLWFDIKSTTPGDKLARDCEATGCSF</sequence>
<dbReference type="PROSITE" id="PS51257">
    <property type="entry name" value="PROKAR_LIPOPROTEIN"/>
    <property type="match status" value="1"/>
</dbReference>
<organism evidence="3 4">
    <name type="scientific">Haladaptatus pallidirubidus</name>
    <dbReference type="NCBI Taxonomy" id="1008152"/>
    <lineage>
        <taxon>Archaea</taxon>
        <taxon>Methanobacteriati</taxon>
        <taxon>Methanobacteriota</taxon>
        <taxon>Stenosarchaea group</taxon>
        <taxon>Halobacteria</taxon>
        <taxon>Halobacteriales</taxon>
        <taxon>Haladaptataceae</taxon>
        <taxon>Haladaptatus</taxon>
    </lineage>
</organism>
<dbReference type="Pfam" id="PF13458">
    <property type="entry name" value="Peripla_BP_6"/>
    <property type="match status" value="1"/>
</dbReference>
<dbReference type="PANTHER" id="PTHR30483:SF6">
    <property type="entry name" value="PERIPLASMIC BINDING PROTEIN OF ABC TRANSPORTER FOR NATURAL AMINO ACIDS"/>
    <property type="match status" value="1"/>
</dbReference>
<feature type="domain" description="Leucine-binding protein" evidence="2">
    <location>
        <begin position="48"/>
        <end position="381"/>
    </location>
</feature>
<dbReference type="AlphaFoldDB" id="A0AAV3UNQ0"/>
<evidence type="ECO:0000313" key="3">
    <source>
        <dbReference type="EMBL" id="GAA5060712.1"/>
    </source>
</evidence>
<dbReference type="Proteomes" id="UP001501729">
    <property type="component" value="Unassembled WGS sequence"/>
</dbReference>
<comment type="caution">
    <text evidence="3">The sequence shown here is derived from an EMBL/GenBank/DDBJ whole genome shotgun (WGS) entry which is preliminary data.</text>
</comment>